<feature type="transmembrane region" description="Helical" evidence="1">
    <location>
        <begin position="274"/>
        <end position="295"/>
    </location>
</feature>
<dbReference type="InterPro" id="IPR022139">
    <property type="entry name" value="Fam-L/Fam-M-like_plasmodium"/>
</dbReference>
<sequence length="326" mass="38999">MAIIKNIFIKDILNIVFFLKIFMFLLLTWIFTFFNDICFTYESMKDDHTLHGTYGIGIHRLLSKIELEIGLEPKNIEEEIPHNYEINELDNASDDKSIYRNLNKNSSNHMYSYRKNFKNTYAKKKGLEKLDFYCEKKKNIEEEIPHNYEINELDNASDDKSIYRNLNKNSSNHMYSYRKNFKNTYAKKKGLEKLDFYCEKKIFNNIDKIYKLAENRNYDKKSFKNIIVKKYGYKIIFFTLFSLLGLIVPILVWAEVKVLPDSLKCVIHKLIPDINYAFFTIYCTIFILTILYIFIKIVKYEKLKAGKGKMNRKEYICFCKEIFNIN</sequence>
<dbReference type="EMBL" id="FLYH01000056">
    <property type="protein sequence ID" value="SCA83515.1"/>
    <property type="molecule type" value="Genomic_DNA"/>
</dbReference>
<keyword evidence="1" id="KW-0812">Transmembrane</keyword>
<reference evidence="2 3" key="1">
    <citation type="submission" date="2016-07" db="EMBL/GenBank/DDBJ databases">
        <authorList>
            <consortium name="Pathogen Informatics"/>
        </authorList>
    </citation>
    <scope>NUCLEOTIDE SEQUENCE [LARGE SCALE GENOMIC DNA]</scope>
</reference>
<dbReference type="VEuPathDB" id="PlasmoDB:PVX_109785"/>
<gene>
    <name evidence="2" type="ORF">PVT01_000032500</name>
</gene>
<feature type="transmembrane region" description="Helical" evidence="1">
    <location>
        <begin position="231"/>
        <end position="254"/>
    </location>
</feature>
<evidence type="ECO:0000313" key="2">
    <source>
        <dbReference type="EMBL" id="SCA83515.1"/>
    </source>
</evidence>
<dbReference type="VEuPathDB" id="PlasmoDB:PVP01_0002450"/>
<protein>
    <recommendedName>
        <fullName evidence="4">Variable surface protein Vir35</fullName>
    </recommendedName>
</protein>
<dbReference type="AlphaFoldDB" id="A0A1G4E850"/>
<keyword evidence="1" id="KW-1133">Transmembrane helix</keyword>
<dbReference type="VEuPathDB" id="PlasmoDB:PVP01_0008600"/>
<dbReference type="VEuPathDB" id="PlasmoDB:PVW1_100005200"/>
<evidence type="ECO:0008006" key="4">
    <source>
        <dbReference type="Google" id="ProtNLM"/>
    </source>
</evidence>
<dbReference type="VEuPathDB" id="PlasmoDB:PVX_047690"/>
<feature type="transmembrane region" description="Helical" evidence="1">
    <location>
        <begin position="12"/>
        <end position="34"/>
    </location>
</feature>
<name>A0A1G4E850_PLAVI</name>
<accession>A0A1G4E850</accession>
<organism evidence="2 3">
    <name type="scientific">Plasmodium vivax</name>
    <name type="common">malaria parasite P. vivax</name>
    <dbReference type="NCBI Taxonomy" id="5855"/>
    <lineage>
        <taxon>Eukaryota</taxon>
        <taxon>Sar</taxon>
        <taxon>Alveolata</taxon>
        <taxon>Apicomplexa</taxon>
        <taxon>Aconoidasida</taxon>
        <taxon>Haemosporida</taxon>
        <taxon>Plasmodiidae</taxon>
        <taxon>Plasmodium</taxon>
        <taxon>Plasmodium (Plasmodium)</taxon>
    </lineage>
</organism>
<evidence type="ECO:0000313" key="3">
    <source>
        <dbReference type="Proteomes" id="UP000196402"/>
    </source>
</evidence>
<dbReference type="VEuPathDB" id="PlasmoDB:PVPAM_040013600"/>
<evidence type="ECO:0000256" key="1">
    <source>
        <dbReference type="SAM" id="Phobius"/>
    </source>
</evidence>
<dbReference type="Pfam" id="PF12420">
    <property type="entry name" value="DUF3671"/>
    <property type="match status" value="2"/>
</dbReference>
<dbReference type="Proteomes" id="UP000196402">
    <property type="component" value="Unassembled WGS sequence"/>
</dbReference>
<proteinExistence type="predicted"/>
<keyword evidence="1" id="KW-0472">Membrane</keyword>